<evidence type="ECO:0000313" key="14">
    <source>
        <dbReference type="Proteomes" id="UP000770717"/>
    </source>
</evidence>
<feature type="transmembrane region" description="Helical" evidence="11">
    <location>
        <begin position="60"/>
        <end position="79"/>
    </location>
</feature>
<keyword evidence="9 10" id="KW-0807">Transducer</keyword>
<feature type="transmembrane region" description="Helical" evidence="11">
    <location>
        <begin position="271"/>
        <end position="290"/>
    </location>
</feature>
<dbReference type="Proteomes" id="UP000770717">
    <property type="component" value="Unassembled WGS sequence"/>
</dbReference>
<dbReference type="GO" id="GO:0004984">
    <property type="term" value="F:olfactory receptor activity"/>
    <property type="evidence" value="ECO:0007669"/>
    <property type="project" value="InterPro"/>
</dbReference>
<evidence type="ECO:0000256" key="11">
    <source>
        <dbReference type="RuleBase" id="RU363047"/>
    </source>
</evidence>
<comment type="subcellular location">
    <subcellularLocation>
        <location evidence="1 11">Cell membrane</location>
        <topology evidence="1 11">Multi-pass membrane protein</topology>
    </subcellularLocation>
</comment>
<dbReference type="InterPro" id="IPR000276">
    <property type="entry name" value="GPCR_Rhodpsn"/>
</dbReference>
<sequence>MANQTSDFYFYLLPFGIDGGENIILFFIFFLCYVICLIWNAVIILLIYTDSHLQIPMYFFLRNLSLVDICYSSVTVPKLLDIFLSGDNSISFNHCFVQFYFFTALACTEIFLLTVMAYDRYIAVCKSLHYPLLMKQKTCNLFVVVSWASGCSNSLFVTIVASKIPFCNSKVIYQLYCDIKPMLKISCGNTMTTEVTVYLETFFMGFCPFLCIMLSYSKIISNVLRLKSKGKRRKTFSTCTSHLTIIIIFYGTLFFVYTMPSVAHLKTVEQIFSSLFLAAVPSLNPLIYSLRNNEIKTAFK</sequence>
<dbReference type="InterPro" id="IPR050516">
    <property type="entry name" value="Olfactory_GPCR"/>
</dbReference>
<name>A0A8J6EFF7_ELECQ</name>
<dbReference type="PANTHER" id="PTHR26452">
    <property type="entry name" value="OLFACTORY RECEPTOR"/>
    <property type="match status" value="1"/>
</dbReference>
<proteinExistence type="inferred from homology"/>
<dbReference type="PROSITE" id="PS50262">
    <property type="entry name" value="G_PROTEIN_RECEP_F1_2"/>
    <property type="match status" value="1"/>
</dbReference>
<keyword evidence="7 11" id="KW-0472">Membrane</keyword>
<dbReference type="PRINTS" id="PR00237">
    <property type="entry name" value="GPCRRHODOPSN"/>
</dbReference>
<accession>A0A8J6EFF7</accession>
<feature type="transmembrane region" description="Helical" evidence="11">
    <location>
        <begin position="139"/>
        <end position="161"/>
    </location>
</feature>
<gene>
    <name evidence="13" type="ORF">GDO78_013776</name>
</gene>
<dbReference type="EMBL" id="WNTK01001050">
    <property type="protein sequence ID" value="KAG9468086.1"/>
    <property type="molecule type" value="Genomic_DNA"/>
</dbReference>
<comment type="caution">
    <text evidence="13">The sequence shown here is derived from an EMBL/GenBank/DDBJ whole genome shotgun (WGS) entry which is preliminary data.</text>
</comment>
<evidence type="ECO:0000256" key="1">
    <source>
        <dbReference type="ARBA" id="ARBA00004651"/>
    </source>
</evidence>
<reference evidence="13" key="1">
    <citation type="thesis" date="2020" institute="ProQuest LLC" country="789 East Eisenhower Parkway, Ann Arbor, MI, USA">
        <title>Comparative Genomics and Chromosome Evolution.</title>
        <authorList>
            <person name="Mudd A.B."/>
        </authorList>
    </citation>
    <scope>NUCLEOTIDE SEQUENCE</scope>
    <source>
        <strain evidence="13">HN-11 Male</strain>
        <tissue evidence="13">Kidney and liver</tissue>
    </source>
</reference>
<feature type="transmembrane region" description="Helical" evidence="11">
    <location>
        <begin position="197"/>
        <end position="216"/>
    </location>
</feature>
<evidence type="ECO:0000256" key="9">
    <source>
        <dbReference type="ARBA" id="ARBA00023224"/>
    </source>
</evidence>
<dbReference type="Pfam" id="PF13853">
    <property type="entry name" value="7tm_4"/>
    <property type="match status" value="1"/>
</dbReference>
<dbReference type="SUPFAM" id="SSF81321">
    <property type="entry name" value="Family A G protein-coupled receptor-like"/>
    <property type="match status" value="1"/>
</dbReference>
<feature type="transmembrane region" description="Helical" evidence="11">
    <location>
        <begin position="23"/>
        <end position="48"/>
    </location>
</feature>
<evidence type="ECO:0000256" key="5">
    <source>
        <dbReference type="ARBA" id="ARBA00022989"/>
    </source>
</evidence>
<evidence type="ECO:0000256" key="8">
    <source>
        <dbReference type="ARBA" id="ARBA00023170"/>
    </source>
</evidence>
<evidence type="ECO:0000256" key="7">
    <source>
        <dbReference type="ARBA" id="ARBA00023136"/>
    </source>
</evidence>
<dbReference type="PRINTS" id="PR00245">
    <property type="entry name" value="OLFACTORYR"/>
</dbReference>
<dbReference type="FunFam" id="1.20.1070.10:FF:000015">
    <property type="entry name" value="Olfactory receptor"/>
    <property type="match status" value="1"/>
</dbReference>
<dbReference type="GO" id="GO:0004930">
    <property type="term" value="F:G protein-coupled receptor activity"/>
    <property type="evidence" value="ECO:0007669"/>
    <property type="project" value="UniProtKB-KW"/>
</dbReference>
<keyword evidence="8 10" id="KW-0675">Receptor</keyword>
<evidence type="ECO:0000256" key="6">
    <source>
        <dbReference type="ARBA" id="ARBA00023040"/>
    </source>
</evidence>
<keyword evidence="11" id="KW-0716">Sensory transduction</keyword>
<dbReference type="PROSITE" id="PS00237">
    <property type="entry name" value="G_PROTEIN_RECEP_F1_1"/>
    <property type="match status" value="1"/>
</dbReference>
<feature type="transmembrane region" description="Helical" evidence="11">
    <location>
        <begin position="99"/>
        <end position="118"/>
    </location>
</feature>
<keyword evidence="14" id="KW-1185">Reference proteome</keyword>
<dbReference type="Gene3D" id="1.20.1070.10">
    <property type="entry name" value="Rhodopsin 7-helix transmembrane proteins"/>
    <property type="match status" value="1"/>
</dbReference>
<organism evidence="13 14">
    <name type="scientific">Eleutherodactylus coqui</name>
    <name type="common">Puerto Rican coqui</name>
    <dbReference type="NCBI Taxonomy" id="57060"/>
    <lineage>
        <taxon>Eukaryota</taxon>
        <taxon>Metazoa</taxon>
        <taxon>Chordata</taxon>
        <taxon>Craniata</taxon>
        <taxon>Vertebrata</taxon>
        <taxon>Euteleostomi</taxon>
        <taxon>Amphibia</taxon>
        <taxon>Batrachia</taxon>
        <taxon>Anura</taxon>
        <taxon>Neobatrachia</taxon>
        <taxon>Hyloidea</taxon>
        <taxon>Eleutherodactylidae</taxon>
        <taxon>Eleutherodactylinae</taxon>
        <taxon>Eleutherodactylus</taxon>
        <taxon>Eleutherodactylus</taxon>
    </lineage>
</organism>
<dbReference type="InterPro" id="IPR017452">
    <property type="entry name" value="GPCR_Rhodpsn_7TM"/>
</dbReference>
<comment type="similarity">
    <text evidence="10">Belongs to the G-protein coupled receptor 1 family.</text>
</comment>
<evidence type="ECO:0000256" key="4">
    <source>
        <dbReference type="ARBA" id="ARBA00022725"/>
    </source>
</evidence>
<feature type="domain" description="G-protein coupled receptors family 1 profile" evidence="12">
    <location>
        <begin position="39"/>
        <end position="288"/>
    </location>
</feature>
<dbReference type="OrthoDB" id="9444602at2759"/>
<keyword evidence="3 10" id="KW-0812">Transmembrane</keyword>
<evidence type="ECO:0000256" key="3">
    <source>
        <dbReference type="ARBA" id="ARBA00022692"/>
    </source>
</evidence>
<feature type="transmembrane region" description="Helical" evidence="11">
    <location>
        <begin position="236"/>
        <end position="259"/>
    </location>
</feature>
<keyword evidence="2 11" id="KW-1003">Cell membrane</keyword>
<evidence type="ECO:0000259" key="12">
    <source>
        <dbReference type="PROSITE" id="PS50262"/>
    </source>
</evidence>
<evidence type="ECO:0000313" key="13">
    <source>
        <dbReference type="EMBL" id="KAG9468086.1"/>
    </source>
</evidence>
<evidence type="ECO:0000256" key="10">
    <source>
        <dbReference type="RuleBase" id="RU000688"/>
    </source>
</evidence>
<protein>
    <recommendedName>
        <fullName evidence="11">Olfactory receptor</fullName>
    </recommendedName>
</protein>
<keyword evidence="4 11" id="KW-0552">Olfaction</keyword>
<dbReference type="GO" id="GO:0005886">
    <property type="term" value="C:plasma membrane"/>
    <property type="evidence" value="ECO:0007669"/>
    <property type="project" value="UniProtKB-SubCell"/>
</dbReference>
<keyword evidence="5 11" id="KW-1133">Transmembrane helix</keyword>
<dbReference type="CDD" id="cd13954">
    <property type="entry name" value="7tmA_OR"/>
    <property type="match status" value="1"/>
</dbReference>
<feature type="non-terminal residue" evidence="13">
    <location>
        <position position="300"/>
    </location>
</feature>
<evidence type="ECO:0000256" key="2">
    <source>
        <dbReference type="ARBA" id="ARBA00022475"/>
    </source>
</evidence>
<keyword evidence="6 10" id="KW-0297">G-protein coupled receptor</keyword>
<dbReference type="AlphaFoldDB" id="A0A8J6EFF7"/>
<dbReference type="InterPro" id="IPR000725">
    <property type="entry name" value="Olfact_rcpt"/>
</dbReference>